<feature type="coiled-coil region" evidence="1">
    <location>
        <begin position="9"/>
        <end position="92"/>
    </location>
</feature>
<feature type="coiled-coil region" evidence="1">
    <location>
        <begin position="148"/>
        <end position="245"/>
    </location>
</feature>
<gene>
    <name evidence="2" type="ORF">TGP89_291660</name>
</gene>
<evidence type="ECO:0000313" key="2">
    <source>
        <dbReference type="EMBL" id="KFG30877.1"/>
    </source>
</evidence>
<dbReference type="Proteomes" id="UP000028828">
    <property type="component" value="Unassembled WGS sequence"/>
</dbReference>
<keyword evidence="1" id="KW-0175">Coiled coil</keyword>
<evidence type="ECO:0000256" key="1">
    <source>
        <dbReference type="SAM" id="Coils"/>
    </source>
</evidence>
<protein>
    <submittedName>
        <fullName evidence="2">Uncharacterized protein</fullName>
    </submittedName>
</protein>
<reference evidence="2 3" key="1">
    <citation type="submission" date="2014-03" db="EMBL/GenBank/DDBJ databases">
        <authorList>
            <person name="Sibley D."/>
            <person name="Venepally P."/>
            <person name="Karamycheva S."/>
            <person name="Hadjithomas M."/>
            <person name="Khan A."/>
            <person name="Brunk B."/>
            <person name="Roos D."/>
            <person name="Caler E."/>
            <person name="Lorenzi H."/>
        </authorList>
    </citation>
    <scope>NUCLEOTIDE SEQUENCE [LARGE SCALE GENOMIC DNA]</scope>
    <source>
        <strain evidence="3">p89</strain>
    </source>
</reference>
<dbReference type="OrthoDB" id="330859at2759"/>
<comment type="caution">
    <text evidence="2">The sequence shown here is derived from an EMBL/GenBank/DDBJ whole genome shotgun (WGS) entry which is preliminary data.</text>
</comment>
<dbReference type="VEuPathDB" id="ToxoDB:TGP89_291660"/>
<accession>A0A086JFF9</accession>
<dbReference type="AlphaFoldDB" id="A0A086JFF9"/>
<name>A0A086JFF9_TOXGO</name>
<sequence length="261" mass="29320">MAAEFLTLLDHSRRQTAEYFQEVEHLEQKRQGLEKALAQATSEKQQLQQHTVTSEKGLLEIESEKQTASLRLLLQQTEVNSLKAKVEEIERIRSEVILSTNDSRCDICEAVDDNVKGDSSMPPCRGKHRSDCSALLQTIRSSDIRTVADAAREQATHIKKNIEQAEEALTSVRADIYAQKSDISITEATLQSLQREVQELRSQHTNLASSLKTSFSFSAAKGSDLDQLRQAEKILSAKRSALLQETARLRDDTYHGKGRKL</sequence>
<evidence type="ECO:0000313" key="3">
    <source>
        <dbReference type="Proteomes" id="UP000028828"/>
    </source>
</evidence>
<proteinExistence type="predicted"/>
<dbReference type="EMBL" id="AEYI02002013">
    <property type="protein sequence ID" value="KFG30877.1"/>
    <property type="molecule type" value="Genomic_DNA"/>
</dbReference>
<organism evidence="2 3">
    <name type="scientific">Toxoplasma gondii p89</name>
    <dbReference type="NCBI Taxonomy" id="943119"/>
    <lineage>
        <taxon>Eukaryota</taxon>
        <taxon>Sar</taxon>
        <taxon>Alveolata</taxon>
        <taxon>Apicomplexa</taxon>
        <taxon>Conoidasida</taxon>
        <taxon>Coccidia</taxon>
        <taxon>Eucoccidiorida</taxon>
        <taxon>Eimeriorina</taxon>
        <taxon>Sarcocystidae</taxon>
        <taxon>Toxoplasma</taxon>
    </lineage>
</organism>